<evidence type="ECO:0000259" key="3">
    <source>
        <dbReference type="PROSITE" id="PS50977"/>
    </source>
</evidence>
<evidence type="ECO:0000256" key="1">
    <source>
        <dbReference type="ARBA" id="ARBA00023125"/>
    </source>
</evidence>
<dbReference type="Gene3D" id="1.10.357.10">
    <property type="entry name" value="Tetracycline Repressor, domain 2"/>
    <property type="match status" value="1"/>
</dbReference>
<accession>A0ABX1JGF1</accession>
<evidence type="ECO:0000256" key="2">
    <source>
        <dbReference type="PROSITE-ProRule" id="PRU00335"/>
    </source>
</evidence>
<feature type="DNA-binding region" description="H-T-H motif" evidence="2">
    <location>
        <begin position="35"/>
        <end position="54"/>
    </location>
</feature>
<dbReference type="Pfam" id="PF00440">
    <property type="entry name" value="TetR_N"/>
    <property type="match status" value="1"/>
</dbReference>
<dbReference type="Proteomes" id="UP000715441">
    <property type="component" value="Unassembled WGS sequence"/>
</dbReference>
<dbReference type="PANTHER" id="PTHR30055:SF226">
    <property type="entry name" value="HTH-TYPE TRANSCRIPTIONAL REGULATOR PKSA"/>
    <property type="match status" value="1"/>
</dbReference>
<feature type="domain" description="HTH tetR-type" evidence="3">
    <location>
        <begin position="12"/>
        <end position="72"/>
    </location>
</feature>
<dbReference type="InterPro" id="IPR009057">
    <property type="entry name" value="Homeodomain-like_sf"/>
</dbReference>
<dbReference type="PANTHER" id="PTHR30055">
    <property type="entry name" value="HTH-TYPE TRANSCRIPTIONAL REGULATOR RUTR"/>
    <property type="match status" value="1"/>
</dbReference>
<protein>
    <submittedName>
        <fullName evidence="4">TetR/AcrR family transcriptional regulator</fullName>
    </submittedName>
</protein>
<gene>
    <name evidence="4" type="ORF">HFP15_39125</name>
</gene>
<dbReference type="PROSITE" id="PS50977">
    <property type="entry name" value="HTH_TETR_2"/>
    <property type="match status" value="1"/>
</dbReference>
<dbReference type="RefSeq" id="WP_168523121.1">
    <property type="nucleotide sequence ID" value="NZ_JAAXLS010000069.1"/>
</dbReference>
<organism evidence="4 5">
    <name type="scientific">Amycolatopsis acididurans</name>
    <dbReference type="NCBI Taxonomy" id="2724524"/>
    <lineage>
        <taxon>Bacteria</taxon>
        <taxon>Bacillati</taxon>
        <taxon>Actinomycetota</taxon>
        <taxon>Actinomycetes</taxon>
        <taxon>Pseudonocardiales</taxon>
        <taxon>Pseudonocardiaceae</taxon>
        <taxon>Amycolatopsis</taxon>
    </lineage>
</organism>
<keyword evidence="1 2" id="KW-0238">DNA-binding</keyword>
<reference evidence="4 5" key="1">
    <citation type="submission" date="2020-04" db="EMBL/GenBank/DDBJ databases">
        <title>Novel species.</title>
        <authorList>
            <person name="Teo W.F.A."/>
            <person name="Lipun K."/>
            <person name="Srisuk N."/>
            <person name="Duangmal K."/>
        </authorList>
    </citation>
    <scope>NUCLEOTIDE SEQUENCE [LARGE SCALE GENOMIC DNA]</scope>
    <source>
        <strain evidence="4 5">K13G38</strain>
    </source>
</reference>
<sequence>MTPARRMGSEASETRQLLLDTTERLMLAEGYAAVGVRRVAREAGVAPALVLYYFKTLDDLFLAVLKRRADGELERQRRILEQNPPLRALWELSQDPGTALITEFMALSNHREAVRVAFAADAERYRRAQVEAIARTMGQDLPDVPPAALVVATTAIARILGMERALGITEGHAETVTLIEDLLKRFYGAAPLAADNDQG</sequence>
<dbReference type="InterPro" id="IPR050109">
    <property type="entry name" value="HTH-type_TetR-like_transc_reg"/>
</dbReference>
<comment type="caution">
    <text evidence="4">The sequence shown here is derived from an EMBL/GenBank/DDBJ whole genome shotgun (WGS) entry which is preliminary data.</text>
</comment>
<dbReference type="EMBL" id="JAAXLS010000069">
    <property type="protein sequence ID" value="NKQ58873.1"/>
    <property type="molecule type" value="Genomic_DNA"/>
</dbReference>
<evidence type="ECO:0000313" key="4">
    <source>
        <dbReference type="EMBL" id="NKQ58873.1"/>
    </source>
</evidence>
<dbReference type="SUPFAM" id="SSF46689">
    <property type="entry name" value="Homeodomain-like"/>
    <property type="match status" value="1"/>
</dbReference>
<keyword evidence="5" id="KW-1185">Reference proteome</keyword>
<proteinExistence type="predicted"/>
<name>A0ABX1JGF1_9PSEU</name>
<evidence type="ECO:0000313" key="5">
    <source>
        <dbReference type="Proteomes" id="UP000715441"/>
    </source>
</evidence>
<dbReference type="InterPro" id="IPR001647">
    <property type="entry name" value="HTH_TetR"/>
</dbReference>